<dbReference type="SMART" id="SM00432">
    <property type="entry name" value="MADS"/>
    <property type="match status" value="1"/>
</dbReference>
<dbReference type="PANTHER" id="PTHR11945:SF702">
    <property type="entry name" value="AGAMOUS-LIKE 83-RELATED"/>
    <property type="match status" value="1"/>
</dbReference>
<name>A0ABM0ZBK5_CAMSA</name>
<dbReference type="InterPro" id="IPR033897">
    <property type="entry name" value="SRF-like_MADS-box"/>
</dbReference>
<keyword evidence="5" id="KW-0539">Nucleus</keyword>
<dbReference type="PROSITE" id="PS50066">
    <property type="entry name" value="MADS_BOX_2"/>
    <property type="match status" value="1"/>
</dbReference>
<gene>
    <name evidence="8" type="primary">LOC104789281</name>
</gene>
<evidence type="ECO:0000259" key="6">
    <source>
        <dbReference type="PROSITE" id="PS50066"/>
    </source>
</evidence>
<dbReference type="GeneID" id="104789281"/>
<evidence type="ECO:0000313" key="7">
    <source>
        <dbReference type="Proteomes" id="UP000694864"/>
    </source>
</evidence>
<dbReference type="InterPro" id="IPR002100">
    <property type="entry name" value="TF_MADSbox"/>
</dbReference>
<dbReference type="PANTHER" id="PTHR11945">
    <property type="entry name" value="MADS BOX PROTEIN"/>
    <property type="match status" value="1"/>
</dbReference>
<keyword evidence="3" id="KW-0238">DNA-binding</keyword>
<dbReference type="SUPFAM" id="SSF55455">
    <property type="entry name" value="SRF-like"/>
    <property type="match status" value="1"/>
</dbReference>
<feature type="domain" description="MADS-box" evidence="6">
    <location>
        <begin position="4"/>
        <end position="49"/>
    </location>
</feature>
<keyword evidence="4" id="KW-0804">Transcription</keyword>
<dbReference type="Proteomes" id="UP000694864">
    <property type="component" value="Chromosome 5"/>
</dbReference>
<evidence type="ECO:0000256" key="1">
    <source>
        <dbReference type="ARBA" id="ARBA00004123"/>
    </source>
</evidence>
<dbReference type="InterPro" id="IPR036879">
    <property type="entry name" value="TF_MADSbox_sf"/>
</dbReference>
<reference evidence="7" key="1">
    <citation type="journal article" date="2014" name="Nat. Commun.">
        <title>The emerging biofuel crop Camelina sativa retains a highly undifferentiated hexaploid genome structure.</title>
        <authorList>
            <person name="Kagale S."/>
            <person name="Koh C."/>
            <person name="Nixon J."/>
            <person name="Bollina V."/>
            <person name="Clarke W.E."/>
            <person name="Tuteja R."/>
            <person name="Spillane C."/>
            <person name="Robinson S.J."/>
            <person name="Links M.G."/>
            <person name="Clarke C."/>
            <person name="Higgins E.E."/>
            <person name="Huebert T."/>
            <person name="Sharpe A.G."/>
            <person name="Parkin I.A."/>
        </authorList>
    </citation>
    <scope>NUCLEOTIDE SEQUENCE [LARGE SCALE GENOMIC DNA]</scope>
    <source>
        <strain evidence="7">cv. DH55</strain>
    </source>
</reference>
<evidence type="ECO:0000313" key="8">
    <source>
        <dbReference type="RefSeq" id="XP_010513308.1"/>
    </source>
</evidence>
<evidence type="ECO:0000256" key="4">
    <source>
        <dbReference type="ARBA" id="ARBA00023163"/>
    </source>
</evidence>
<protein>
    <submittedName>
        <fullName evidence="8">Agamous-like MADS-box protein AGL97</fullName>
    </submittedName>
</protein>
<evidence type="ECO:0000256" key="2">
    <source>
        <dbReference type="ARBA" id="ARBA00023015"/>
    </source>
</evidence>
<comment type="subcellular location">
    <subcellularLocation>
        <location evidence="1">Nucleus</location>
    </subcellularLocation>
</comment>
<dbReference type="Gene3D" id="3.40.1810.10">
    <property type="entry name" value="Transcription factor, MADS-box"/>
    <property type="match status" value="1"/>
</dbReference>
<accession>A0ABM0ZBK5</accession>
<dbReference type="Pfam" id="PF00319">
    <property type="entry name" value="SRF-TF"/>
    <property type="match status" value="1"/>
</dbReference>
<keyword evidence="2" id="KW-0805">Transcription regulation</keyword>
<evidence type="ECO:0000256" key="3">
    <source>
        <dbReference type="ARBA" id="ARBA00023125"/>
    </source>
</evidence>
<dbReference type="PRINTS" id="PR00404">
    <property type="entry name" value="MADSDOMAIN"/>
</dbReference>
<sequence length="370" mass="41748">MGGLKRKIDTGKKIENKDPRAVAFSKRRKGLFNKASELCLLSDAQIAILATPVSSNSHASFYSFGHSSVDNIVSAFLADQTPRRDDDDEKLGFWWEDESLANSQNPEELGAAIDSMKKMLHDLKELQNKQRDRVQQTLDHQPCSSSLCLELDDVSVNFQGFQDKNSVDDDLTVNVQGFQNNTDEEQTLPNNDGLLGSFDGCNQEFDLDQLYDFVTKSEDLWKDMEMYDDCADVEKEKGGSHVTHQQQTLDHQPCSSSLCVDVDDVSVNLQGFHNNNITEEQQTLAVSGSFDEELDVDDIWKNLDLDDLSVSLQVFQNNTDDEEQTLANDDGLLGSFDGCNQEFDVDQLYDFVTKSEDVWKDMGMYDDCLY</sequence>
<reference evidence="8" key="2">
    <citation type="submission" date="2025-08" db="UniProtKB">
        <authorList>
            <consortium name="RefSeq"/>
        </authorList>
    </citation>
    <scope>IDENTIFICATION</scope>
    <source>
        <tissue evidence="8">Leaf</tissue>
    </source>
</reference>
<evidence type="ECO:0000256" key="5">
    <source>
        <dbReference type="ARBA" id="ARBA00023242"/>
    </source>
</evidence>
<keyword evidence="7" id="KW-1185">Reference proteome</keyword>
<dbReference type="RefSeq" id="XP_010513308.1">
    <property type="nucleotide sequence ID" value="XM_010515006.2"/>
</dbReference>
<dbReference type="CDD" id="cd00266">
    <property type="entry name" value="MADS_SRF_like"/>
    <property type="match status" value="1"/>
</dbReference>
<proteinExistence type="predicted"/>
<organism evidence="7 8">
    <name type="scientific">Camelina sativa</name>
    <name type="common">False flax</name>
    <name type="synonym">Myagrum sativum</name>
    <dbReference type="NCBI Taxonomy" id="90675"/>
    <lineage>
        <taxon>Eukaryota</taxon>
        <taxon>Viridiplantae</taxon>
        <taxon>Streptophyta</taxon>
        <taxon>Embryophyta</taxon>
        <taxon>Tracheophyta</taxon>
        <taxon>Spermatophyta</taxon>
        <taxon>Magnoliopsida</taxon>
        <taxon>eudicotyledons</taxon>
        <taxon>Gunneridae</taxon>
        <taxon>Pentapetalae</taxon>
        <taxon>rosids</taxon>
        <taxon>malvids</taxon>
        <taxon>Brassicales</taxon>
        <taxon>Brassicaceae</taxon>
        <taxon>Camelineae</taxon>
        <taxon>Camelina</taxon>
    </lineage>
</organism>